<sequence>MSLAITAQLPISFGINGQETWRLVFLYLQESCPSTTFSKRNQDA</sequence>
<evidence type="ECO:0000313" key="2">
    <source>
        <dbReference type="Proteomes" id="UP000054783"/>
    </source>
</evidence>
<dbReference type="Proteomes" id="UP000054783">
    <property type="component" value="Unassembled WGS sequence"/>
</dbReference>
<comment type="caution">
    <text evidence="1">The sequence shown here is derived from an EMBL/GenBank/DDBJ whole genome shotgun (WGS) entry which is preliminary data.</text>
</comment>
<proteinExistence type="predicted"/>
<organism evidence="1 2">
    <name type="scientific">Trichinella patagoniensis</name>
    <dbReference type="NCBI Taxonomy" id="990121"/>
    <lineage>
        <taxon>Eukaryota</taxon>
        <taxon>Metazoa</taxon>
        <taxon>Ecdysozoa</taxon>
        <taxon>Nematoda</taxon>
        <taxon>Enoplea</taxon>
        <taxon>Dorylaimia</taxon>
        <taxon>Trichinellida</taxon>
        <taxon>Trichinellidae</taxon>
        <taxon>Trichinella</taxon>
    </lineage>
</organism>
<evidence type="ECO:0000313" key="1">
    <source>
        <dbReference type="EMBL" id="KRY06017.1"/>
    </source>
</evidence>
<reference evidence="1 2" key="1">
    <citation type="submission" date="2015-01" db="EMBL/GenBank/DDBJ databases">
        <title>Evolution of Trichinella species and genotypes.</title>
        <authorList>
            <person name="Korhonen P.K."/>
            <person name="Edoardo P."/>
            <person name="Giuseppe L.R."/>
            <person name="Gasser R.B."/>
        </authorList>
    </citation>
    <scope>NUCLEOTIDE SEQUENCE [LARGE SCALE GENOMIC DNA]</scope>
    <source>
        <strain evidence="1">ISS2496</strain>
    </source>
</reference>
<name>A0A0V0Z0Q3_9BILA</name>
<gene>
    <name evidence="1" type="ORF">T12_79</name>
</gene>
<accession>A0A0V0Z0Q3</accession>
<dbReference type="AlphaFoldDB" id="A0A0V0Z0Q3"/>
<dbReference type="EMBL" id="JYDQ01000988">
    <property type="protein sequence ID" value="KRY06017.1"/>
    <property type="molecule type" value="Genomic_DNA"/>
</dbReference>
<protein>
    <submittedName>
        <fullName evidence="1">Uncharacterized protein</fullName>
    </submittedName>
</protein>
<keyword evidence="2" id="KW-1185">Reference proteome</keyword>